<gene>
    <name evidence="2" type="ORF">P7H43_08900</name>
</gene>
<evidence type="ECO:0000256" key="1">
    <source>
        <dbReference type="SAM" id="Phobius"/>
    </source>
</evidence>
<evidence type="ECO:0000313" key="3">
    <source>
        <dbReference type="Proteomes" id="UP001256711"/>
    </source>
</evidence>
<reference evidence="2" key="1">
    <citation type="submission" date="2023-03" db="EMBL/GenBank/DDBJ databases">
        <authorList>
            <person name="Shen W."/>
            <person name="Cai J."/>
        </authorList>
    </citation>
    <scope>NUCLEOTIDE SEQUENCE</scope>
    <source>
        <strain evidence="2">B226-2</strain>
    </source>
</reference>
<dbReference type="Gene3D" id="1.10.1760.20">
    <property type="match status" value="1"/>
</dbReference>
<feature type="transmembrane region" description="Helical" evidence="1">
    <location>
        <begin position="14"/>
        <end position="31"/>
    </location>
</feature>
<sequence length="177" mass="20198">MSKPTSQSFPIRRVTRLALISATCIVGRLLFTWIPNVQPMSAIILLIAFYDTYSNALIVSSLSLLGTNLYLGLGSWTIGQFIAFTGIITIFHSFSNIPIIQKHIILQACGVFICGLIYGLIVSITETFIYQFPYFWMYYLQGIIFDLLHSIGNFIFYLLITPIIRRIYHFHSLSKKL</sequence>
<feature type="transmembrane region" description="Helical" evidence="1">
    <location>
        <begin position="43"/>
        <end position="64"/>
    </location>
</feature>
<feature type="transmembrane region" description="Helical" evidence="1">
    <location>
        <begin position="136"/>
        <end position="160"/>
    </location>
</feature>
<evidence type="ECO:0000313" key="2">
    <source>
        <dbReference type="EMBL" id="MDT2810603.1"/>
    </source>
</evidence>
<dbReference type="AlphaFoldDB" id="A0AAW8TWF0"/>
<keyword evidence="1" id="KW-0812">Transmembrane</keyword>
<dbReference type="EMBL" id="JARQBJ010000004">
    <property type="protein sequence ID" value="MDT2810603.1"/>
    <property type="molecule type" value="Genomic_DNA"/>
</dbReference>
<dbReference type="Proteomes" id="UP001256711">
    <property type="component" value="Unassembled WGS sequence"/>
</dbReference>
<proteinExistence type="predicted"/>
<accession>A0AAW8TWF0</accession>
<dbReference type="RefSeq" id="WP_311835506.1">
    <property type="nucleotide sequence ID" value="NZ_JARQBJ010000004.1"/>
</dbReference>
<name>A0AAW8TWF0_9ENTE</name>
<feature type="transmembrane region" description="Helical" evidence="1">
    <location>
        <begin position="70"/>
        <end position="92"/>
    </location>
</feature>
<keyword evidence="1" id="KW-0472">Membrane</keyword>
<comment type="caution">
    <text evidence="2">The sequence shown here is derived from an EMBL/GenBank/DDBJ whole genome shotgun (WGS) entry which is preliminary data.</text>
</comment>
<keyword evidence="1" id="KW-1133">Transmembrane helix</keyword>
<organism evidence="2 3">
    <name type="scientific">Enterococcus asini</name>
    <dbReference type="NCBI Taxonomy" id="57732"/>
    <lineage>
        <taxon>Bacteria</taxon>
        <taxon>Bacillati</taxon>
        <taxon>Bacillota</taxon>
        <taxon>Bacilli</taxon>
        <taxon>Lactobacillales</taxon>
        <taxon>Enterococcaceae</taxon>
        <taxon>Enterococcus</taxon>
    </lineage>
</organism>
<protein>
    <submittedName>
        <fullName evidence="2">Cobalamin ECF transporter</fullName>
    </submittedName>
</protein>
<feature type="transmembrane region" description="Helical" evidence="1">
    <location>
        <begin position="104"/>
        <end position="124"/>
    </location>
</feature>